<keyword evidence="9" id="KW-1185">Reference proteome</keyword>
<keyword evidence="2 5" id="KW-0479">Metal-binding</keyword>
<evidence type="ECO:0000256" key="2">
    <source>
        <dbReference type="ARBA" id="ARBA00022723"/>
    </source>
</evidence>
<reference evidence="8 9" key="1">
    <citation type="submission" date="2019-02" db="EMBL/GenBank/DDBJ databases">
        <title>Genomic Encyclopedia of Type Strains, Phase IV (KMG-IV): sequencing the most valuable type-strain genomes for metagenomic binning, comparative biology and taxonomic classification.</title>
        <authorList>
            <person name="Goeker M."/>
        </authorList>
    </citation>
    <scope>NUCLEOTIDE SEQUENCE [LARGE SCALE GENOMIC DNA]</scope>
    <source>
        <strain evidence="8 9">DSM 45622</strain>
    </source>
</reference>
<organism evidence="8 9">
    <name type="scientific">Motilibacter rhizosphaerae</name>
    <dbReference type="NCBI Taxonomy" id="598652"/>
    <lineage>
        <taxon>Bacteria</taxon>
        <taxon>Bacillati</taxon>
        <taxon>Actinomycetota</taxon>
        <taxon>Actinomycetes</taxon>
        <taxon>Motilibacterales</taxon>
        <taxon>Motilibacteraceae</taxon>
        <taxon>Motilibacter</taxon>
    </lineage>
</organism>
<evidence type="ECO:0000256" key="5">
    <source>
        <dbReference type="RuleBase" id="RU361277"/>
    </source>
</evidence>
<dbReference type="InterPro" id="IPR002328">
    <property type="entry name" value="ADH_Zn_CS"/>
</dbReference>
<name>A0A4Q7NRJ9_9ACTN</name>
<dbReference type="InterPro" id="IPR036291">
    <property type="entry name" value="NAD(P)-bd_dom_sf"/>
</dbReference>
<dbReference type="EMBL" id="SGXD01000002">
    <property type="protein sequence ID" value="RZS89713.1"/>
    <property type="molecule type" value="Genomic_DNA"/>
</dbReference>
<feature type="domain" description="Alcohol dehydrogenase-like C-terminal" evidence="6">
    <location>
        <begin position="188"/>
        <end position="259"/>
    </location>
</feature>
<dbReference type="Gene3D" id="3.90.180.10">
    <property type="entry name" value="Medium-chain alcohol dehydrogenases, catalytic domain"/>
    <property type="match status" value="1"/>
</dbReference>
<feature type="domain" description="Alcohol dehydrogenase-like N-terminal" evidence="7">
    <location>
        <begin position="25"/>
        <end position="144"/>
    </location>
</feature>
<dbReference type="InterPro" id="IPR011032">
    <property type="entry name" value="GroES-like_sf"/>
</dbReference>
<comment type="similarity">
    <text evidence="5">Belongs to the zinc-containing alcohol dehydrogenase family.</text>
</comment>
<dbReference type="SUPFAM" id="SSF51735">
    <property type="entry name" value="NAD(P)-binding Rossmann-fold domains"/>
    <property type="match status" value="1"/>
</dbReference>
<keyword evidence="3 5" id="KW-0862">Zinc</keyword>
<comment type="caution">
    <text evidence="8">The sequence shown here is derived from an EMBL/GenBank/DDBJ whole genome shotgun (WGS) entry which is preliminary data.</text>
</comment>
<dbReference type="SUPFAM" id="SSF50129">
    <property type="entry name" value="GroES-like"/>
    <property type="match status" value="1"/>
</dbReference>
<dbReference type="AlphaFoldDB" id="A0A4Q7NRJ9"/>
<evidence type="ECO:0000256" key="4">
    <source>
        <dbReference type="ARBA" id="ARBA00023002"/>
    </source>
</evidence>
<evidence type="ECO:0000313" key="8">
    <source>
        <dbReference type="EMBL" id="RZS89713.1"/>
    </source>
</evidence>
<evidence type="ECO:0000256" key="1">
    <source>
        <dbReference type="ARBA" id="ARBA00001947"/>
    </source>
</evidence>
<keyword evidence="4" id="KW-0560">Oxidoreductase</keyword>
<dbReference type="PANTHER" id="PTHR42813">
    <property type="entry name" value="ZINC-TYPE ALCOHOL DEHYDROGENASE-LIKE"/>
    <property type="match status" value="1"/>
</dbReference>
<dbReference type="Pfam" id="PF08240">
    <property type="entry name" value="ADH_N"/>
    <property type="match status" value="1"/>
</dbReference>
<dbReference type="GO" id="GO:0016491">
    <property type="term" value="F:oxidoreductase activity"/>
    <property type="evidence" value="ECO:0007669"/>
    <property type="project" value="UniProtKB-KW"/>
</dbReference>
<dbReference type="PROSITE" id="PS00059">
    <property type="entry name" value="ADH_ZINC"/>
    <property type="match status" value="1"/>
</dbReference>
<dbReference type="Gene3D" id="3.40.50.720">
    <property type="entry name" value="NAD(P)-binding Rossmann-like Domain"/>
    <property type="match status" value="1"/>
</dbReference>
<dbReference type="PANTHER" id="PTHR42813:SF2">
    <property type="entry name" value="DEHYDROGENASE, ZINC-CONTAINING, PUTATIVE (AFU_ORTHOLOGUE AFUA_2G02810)-RELATED"/>
    <property type="match status" value="1"/>
</dbReference>
<dbReference type="InterPro" id="IPR013154">
    <property type="entry name" value="ADH-like_N"/>
</dbReference>
<dbReference type="GO" id="GO:0008270">
    <property type="term" value="F:zinc ion binding"/>
    <property type="evidence" value="ECO:0007669"/>
    <property type="project" value="InterPro"/>
</dbReference>
<sequence length="569" mass="62088">MRAMVYRGPYKIRLEEKDVPRIEHPNDAIVRVTLAAICGSDLHLYHGMMPDTRVGMTFGHEFIGVVEQVGSSVERLQPGDRVMVPFNIYCGSCFFCARGLYSNCHNVNPNATAVGGIYGYSHTTGGYDGGQAEYVRVPFADVGPAKIPEWMDDEDAVLLTDALSTGYFGAQLADIVEGDTVLVLGAGPVGLYAARSAWFMGAGRVIVVDHLDYRLEKAKSFAHAEVYNFTHYDDIVVHMKKITGHLGVDRVIDAVGAEADGNFLQHVTTTKFKLQGGSPVALNWAIDSARKGGTISVMGAYGPMFSAVKFGDAMNKGLTLRMNQAPVKRQLGPALPAHPGGLLQAQRHRHAPDPARRDRRGVPHLLEQARRLHQAADRAGRGLKGRAMTYTADKPTVTPSPEELRERIPGWGVDLDPADRPAFPREVHQDTGAHWDFPERQEERWPRERSIEHGMLPPVFGTSCPPRGLSGAIRKYAYATYSEGRSAHWLLLLAADRVDALEGRLGSGAMVPPATGLRSELSAHGLASRRGRVDLHHQWLDPLVVAAPWAAGLAGAYAAARGVRRLVSR</sequence>
<dbReference type="InterPro" id="IPR013149">
    <property type="entry name" value="ADH-like_C"/>
</dbReference>
<evidence type="ECO:0000259" key="7">
    <source>
        <dbReference type="Pfam" id="PF08240"/>
    </source>
</evidence>
<protein>
    <submittedName>
        <fullName evidence="8">Threonine dehydrogenase-like Zn-dependent dehydrogenase</fullName>
    </submittedName>
</protein>
<evidence type="ECO:0000313" key="9">
    <source>
        <dbReference type="Proteomes" id="UP000293638"/>
    </source>
</evidence>
<gene>
    <name evidence="8" type="ORF">EV189_1486</name>
</gene>
<evidence type="ECO:0000256" key="3">
    <source>
        <dbReference type="ARBA" id="ARBA00022833"/>
    </source>
</evidence>
<accession>A0A4Q7NRJ9</accession>
<comment type="cofactor">
    <cofactor evidence="1 5">
        <name>Zn(2+)</name>
        <dbReference type="ChEBI" id="CHEBI:29105"/>
    </cofactor>
</comment>
<proteinExistence type="inferred from homology"/>
<evidence type="ECO:0000259" key="6">
    <source>
        <dbReference type="Pfam" id="PF00107"/>
    </source>
</evidence>
<dbReference type="Pfam" id="PF00107">
    <property type="entry name" value="ADH_zinc_N"/>
    <property type="match status" value="1"/>
</dbReference>
<dbReference type="CDD" id="cd08283">
    <property type="entry name" value="FDH_like_1"/>
    <property type="match status" value="1"/>
</dbReference>
<dbReference type="Proteomes" id="UP000293638">
    <property type="component" value="Unassembled WGS sequence"/>
</dbReference>